<dbReference type="AlphaFoldDB" id="A0A931BQ29"/>
<name>A0A931BQ29_9HYPH</name>
<sequence>MSLILTFSAMTGMSAPDCAGRTLTMTDYSHLIERLEKAEGHPDEMRHLFKQILKALDIAPSDAARIHAFCKVGAFLDAAMSLVEAKLPGCAVEMETVNGWTWWRINSLHEGKSQGFMSPNGLLLALLRALQEQEHG</sequence>
<keyword evidence="2" id="KW-1185">Reference proteome</keyword>
<proteinExistence type="predicted"/>
<accession>A0A931BQ29</accession>
<dbReference type="EMBL" id="JADQDO010000005">
    <property type="protein sequence ID" value="MBF9233968.1"/>
    <property type="molecule type" value="Genomic_DNA"/>
</dbReference>
<comment type="caution">
    <text evidence="1">The sequence shown here is derived from an EMBL/GenBank/DDBJ whole genome shotgun (WGS) entry which is preliminary data.</text>
</comment>
<evidence type="ECO:0000313" key="2">
    <source>
        <dbReference type="Proteomes" id="UP000599312"/>
    </source>
</evidence>
<gene>
    <name evidence="1" type="ORF">I2H38_11320</name>
</gene>
<organism evidence="1 2">
    <name type="scientific">Microvirga alba</name>
    <dbReference type="NCBI Taxonomy" id="2791025"/>
    <lineage>
        <taxon>Bacteria</taxon>
        <taxon>Pseudomonadati</taxon>
        <taxon>Pseudomonadota</taxon>
        <taxon>Alphaproteobacteria</taxon>
        <taxon>Hyphomicrobiales</taxon>
        <taxon>Methylobacteriaceae</taxon>
        <taxon>Microvirga</taxon>
    </lineage>
</organism>
<reference evidence="1" key="1">
    <citation type="submission" date="2020-11" db="EMBL/GenBank/DDBJ databases">
        <authorList>
            <person name="Kim M.K."/>
        </authorList>
    </citation>
    <scope>NUCLEOTIDE SEQUENCE</scope>
    <source>
        <strain evidence="1">BT350</strain>
    </source>
</reference>
<dbReference type="RefSeq" id="WP_196271975.1">
    <property type="nucleotide sequence ID" value="NZ_JADQDO010000005.1"/>
</dbReference>
<evidence type="ECO:0000313" key="1">
    <source>
        <dbReference type="EMBL" id="MBF9233968.1"/>
    </source>
</evidence>
<protein>
    <submittedName>
        <fullName evidence="1">Uncharacterized protein</fullName>
    </submittedName>
</protein>
<dbReference type="Proteomes" id="UP000599312">
    <property type="component" value="Unassembled WGS sequence"/>
</dbReference>